<dbReference type="InterPro" id="IPR051909">
    <property type="entry name" value="MFP_Cation_Efflux"/>
</dbReference>
<accession>A0ABS0QCP7</accession>
<gene>
    <name evidence="6" type="ORF">I7X13_20165</name>
</gene>
<dbReference type="EMBL" id="JAEDAE010000013">
    <property type="protein sequence ID" value="MBH8560387.1"/>
    <property type="molecule type" value="Genomic_DNA"/>
</dbReference>
<feature type="domain" description="CusB-like barrel-sandwich hybrid" evidence="4">
    <location>
        <begin position="198"/>
        <end position="320"/>
    </location>
</feature>
<evidence type="ECO:0000259" key="3">
    <source>
        <dbReference type="Pfam" id="PF19335"/>
    </source>
</evidence>
<reference evidence="6 7" key="1">
    <citation type="submission" date="2020-12" db="EMBL/GenBank/DDBJ databases">
        <title>Hymenobacter sp.</title>
        <authorList>
            <person name="Kim M.K."/>
        </authorList>
    </citation>
    <scope>NUCLEOTIDE SEQUENCE [LARGE SCALE GENOMIC DNA]</scope>
    <source>
        <strain evidence="6 7">BT442</strain>
    </source>
</reference>
<dbReference type="Gene3D" id="2.40.420.20">
    <property type="match status" value="1"/>
</dbReference>
<dbReference type="Pfam" id="PF25954">
    <property type="entry name" value="Beta-barrel_RND_2"/>
    <property type="match status" value="1"/>
</dbReference>
<dbReference type="PANTHER" id="PTHR30097:SF4">
    <property type="entry name" value="SLR6042 PROTEIN"/>
    <property type="match status" value="1"/>
</dbReference>
<dbReference type="Pfam" id="PF19335">
    <property type="entry name" value="HMBD"/>
    <property type="match status" value="2"/>
</dbReference>
<evidence type="ECO:0000259" key="5">
    <source>
        <dbReference type="Pfam" id="PF25954"/>
    </source>
</evidence>
<dbReference type="PANTHER" id="PTHR30097">
    <property type="entry name" value="CATION EFFLUX SYSTEM PROTEIN CUSB"/>
    <property type="match status" value="1"/>
</dbReference>
<protein>
    <submittedName>
        <fullName evidence="6">Efflux RND transporter periplasmic adaptor subunit</fullName>
    </submittedName>
</protein>
<dbReference type="Gene3D" id="2.40.30.170">
    <property type="match status" value="1"/>
</dbReference>
<proteinExistence type="predicted"/>
<dbReference type="Pfam" id="PF25919">
    <property type="entry name" value="BSH_CusB"/>
    <property type="match status" value="1"/>
</dbReference>
<dbReference type="RefSeq" id="WP_198076863.1">
    <property type="nucleotide sequence ID" value="NZ_JAEDAE010000013.1"/>
</dbReference>
<dbReference type="InterPro" id="IPR058790">
    <property type="entry name" value="BSH_CusB"/>
</dbReference>
<feature type="chain" id="PRO_5045638042" evidence="2">
    <location>
        <begin position="34"/>
        <end position="497"/>
    </location>
</feature>
<dbReference type="InterPro" id="IPR058792">
    <property type="entry name" value="Beta-barrel_RND_2"/>
</dbReference>
<keyword evidence="2" id="KW-0732">Signal</keyword>
<feature type="domain" description="Heavy metal binding" evidence="3">
    <location>
        <begin position="49"/>
        <end position="74"/>
    </location>
</feature>
<dbReference type="Proteomes" id="UP000625631">
    <property type="component" value="Unassembled WGS sequence"/>
</dbReference>
<feature type="signal peptide" evidence="2">
    <location>
        <begin position="1"/>
        <end position="33"/>
    </location>
</feature>
<feature type="domain" description="Heavy metal binding" evidence="3">
    <location>
        <begin position="94"/>
        <end position="120"/>
    </location>
</feature>
<organism evidence="6 7">
    <name type="scientific">Hymenobacter negativus</name>
    <dbReference type="NCBI Taxonomy" id="2795026"/>
    <lineage>
        <taxon>Bacteria</taxon>
        <taxon>Pseudomonadati</taxon>
        <taxon>Bacteroidota</taxon>
        <taxon>Cytophagia</taxon>
        <taxon>Cytophagales</taxon>
        <taxon>Hymenobacteraceae</taxon>
        <taxon>Hymenobacter</taxon>
    </lineage>
</organism>
<evidence type="ECO:0000259" key="4">
    <source>
        <dbReference type="Pfam" id="PF25919"/>
    </source>
</evidence>
<keyword evidence="1" id="KW-0813">Transport</keyword>
<evidence type="ECO:0000313" key="7">
    <source>
        <dbReference type="Proteomes" id="UP000625631"/>
    </source>
</evidence>
<name>A0ABS0QCP7_9BACT</name>
<keyword evidence="7" id="KW-1185">Reference proteome</keyword>
<dbReference type="InterPro" id="IPR045800">
    <property type="entry name" value="HMBD"/>
</dbReference>
<dbReference type="SUPFAM" id="SSF111369">
    <property type="entry name" value="HlyD-like secretion proteins"/>
    <property type="match status" value="1"/>
</dbReference>
<feature type="domain" description="CusB-like beta-barrel" evidence="5">
    <location>
        <begin position="325"/>
        <end position="400"/>
    </location>
</feature>
<comment type="caution">
    <text evidence="6">The sequence shown here is derived from an EMBL/GenBank/DDBJ whole genome shotgun (WGS) entry which is preliminary data.</text>
</comment>
<evidence type="ECO:0000256" key="1">
    <source>
        <dbReference type="ARBA" id="ARBA00022448"/>
    </source>
</evidence>
<sequence>MNNPRLLPASVLSRAGRLLLMLLALTVAACQQAQPPAETAAPEAAKAAYYTCSMHPQIHANGPGSCPICHMDLIRVQPAPVAAPAAKKAASAAVYTCPMHPQVREAQPGSCPICGMDLVKTSSRPAVKMTPAEMAAMPGGNPAANDLILTAQQLELGNIRVQTIGNNSAGSEATGPAEAPAPQALLTGTVTADAQRTQSISSRVAGRVEKLYVRQTGQLLRRGAPLFSVYSEQLETLQREYLLALAQDLQVAEPTYRHFAEATAQKLRLLGVSAGQLRQLARSGKASPLVTYYSPATGTVQTLDVVQGQYVAEGSPLLTLSDLGSVWVEAQLYPADAGRLRLGQSVAVQVVGRARPLRGHVVFLSPELSGASQITLARIQVPNPDGTLQPGAQANVLLDAPAASAATTATAPTQTALRVPQEAIIHDGAASYVWKQTGERQFRRVQVRTSAGTAATVAITGEVRPGDQLVVSGAYLLQSEFTLRQGAGDDHMSGMAM</sequence>
<dbReference type="PROSITE" id="PS51257">
    <property type="entry name" value="PROKAR_LIPOPROTEIN"/>
    <property type="match status" value="1"/>
</dbReference>
<evidence type="ECO:0000313" key="6">
    <source>
        <dbReference type="EMBL" id="MBH8560387.1"/>
    </source>
</evidence>
<evidence type="ECO:0000256" key="2">
    <source>
        <dbReference type="SAM" id="SignalP"/>
    </source>
</evidence>